<dbReference type="Proteomes" id="UP001589748">
    <property type="component" value="Unassembled WGS sequence"/>
</dbReference>
<reference evidence="1 2" key="1">
    <citation type="submission" date="2024-09" db="EMBL/GenBank/DDBJ databases">
        <authorList>
            <person name="Sun Q."/>
            <person name="Mori K."/>
        </authorList>
    </citation>
    <scope>NUCLEOTIDE SEQUENCE [LARGE SCALE GENOMIC DNA]</scope>
    <source>
        <strain evidence="1 2">TISTR 1856</strain>
    </source>
</reference>
<accession>A0ABV5LNT0</accession>
<gene>
    <name evidence="1" type="ORF">ACFFVI_01865</name>
</gene>
<evidence type="ECO:0000313" key="2">
    <source>
        <dbReference type="Proteomes" id="UP001589748"/>
    </source>
</evidence>
<organism evidence="1 2">
    <name type="scientific">Kineococcus gynurae</name>
    <dbReference type="NCBI Taxonomy" id="452979"/>
    <lineage>
        <taxon>Bacteria</taxon>
        <taxon>Bacillati</taxon>
        <taxon>Actinomycetota</taxon>
        <taxon>Actinomycetes</taxon>
        <taxon>Kineosporiales</taxon>
        <taxon>Kineosporiaceae</taxon>
        <taxon>Kineococcus</taxon>
    </lineage>
</organism>
<dbReference type="RefSeq" id="WP_380140058.1">
    <property type="nucleotide sequence ID" value="NZ_JBHLUI010000012.1"/>
</dbReference>
<name>A0ABV5LNT0_9ACTN</name>
<dbReference type="EMBL" id="JBHMDM010000001">
    <property type="protein sequence ID" value="MFB9375704.1"/>
    <property type="molecule type" value="Genomic_DNA"/>
</dbReference>
<comment type="caution">
    <text evidence="1">The sequence shown here is derived from an EMBL/GenBank/DDBJ whole genome shotgun (WGS) entry which is preliminary data.</text>
</comment>
<evidence type="ECO:0000313" key="1">
    <source>
        <dbReference type="EMBL" id="MFB9375704.1"/>
    </source>
</evidence>
<protein>
    <submittedName>
        <fullName evidence="1">Uncharacterized protein</fullName>
    </submittedName>
</protein>
<proteinExistence type="predicted"/>
<sequence length="294" mass="31770">MATRDSDDEASDVEVRAFTLPSVHSAQINSPFGARDPFDFLGPQIYSFSQSWLIPLQAGGRGRGYDLEAALFSVIVERLHREDLSTGSTCRVIEYTDVSNLNSKRRNYLEITRTTERSTIVTSLLRCRPYGDDSVYLALDSFALGPTARGRVALRAAATLLPLFVALSVGPPAFDLIMWLAALILGTRFFAGVVRAKLSGRGATAWRAAFPAGLSSSSFDLDDTSAHLKHTVPLIMQALERLAPTFHLDTRTVHDLLTEMVSKVRGTTINVNNSGKLSGVNIGGSYNSAGGSTA</sequence>
<keyword evidence="2" id="KW-1185">Reference proteome</keyword>